<keyword evidence="4" id="KW-1185">Reference proteome</keyword>
<name>A0A941IHY8_9ACTN</name>
<dbReference type="GO" id="GO:0008757">
    <property type="term" value="F:S-adenosylmethionine-dependent methyltransferase activity"/>
    <property type="evidence" value="ECO:0007669"/>
    <property type="project" value="InterPro"/>
</dbReference>
<dbReference type="NCBIfam" id="NF041943">
    <property type="entry name" value="GPPMT_Stmyces"/>
    <property type="match status" value="1"/>
</dbReference>
<evidence type="ECO:0000313" key="3">
    <source>
        <dbReference type="EMBL" id="MBR7826227.1"/>
    </source>
</evidence>
<dbReference type="Proteomes" id="UP000676325">
    <property type="component" value="Unassembled WGS sequence"/>
</dbReference>
<accession>A0A941IHY8</accession>
<dbReference type="InterPro" id="IPR013216">
    <property type="entry name" value="Methyltransf_11"/>
</dbReference>
<dbReference type="CDD" id="cd02440">
    <property type="entry name" value="AdoMet_MTases"/>
    <property type="match status" value="1"/>
</dbReference>
<evidence type="ECO:0000313" key="4">
    <source>
        <dbReference type="Proteomes" id="UP000676325"/>
    </source>
</evidence>
<dbReference type="AlphaFoldDB" id="A0A941IHY8"/>
<dbReference type="RefSeq" id="WP_212517375.1">
    <property type="nucleotide sequence ID" value="NZ_JAGSOH010000014.1"/>
</dbReference>
<sequence>MSITETRDEVLTTEYQRQVAAWWDTRRTDRVNLALGEIDGFYHHHYGVGAVDPSVLEGPEDTRDERTLRELHRLEHAQADLLLDHLGPLSAGDRLLDGGSGRGGLSFLANLRFGAQVDGVSISQYQVDFANEQAARRGVSEDVRFHFRNMLNTGFEDGSRQAIWTDETTMYVDVFDLFAEFGRLLPRGGRYVCITGCYNDTLGEQSEAVRTIDEHYNCRVHPRSRYFAALAANNLVPVNVFDLTDATIPYWELRQKSSIATGIEEAFLAGYRERSFQYLLISADRV</sequence>
<dbReference type="PANTHER" id="PTHR44068:SF11">
    <property type="entry name" value="GERANYL DIPHOSPHATE 2-C-METHYLTRANSFERASE"/>
    <property type="match status" value="1"/>
</dbReference>
<reference evidence="3" key="1">
    <citation type="submission" date="2021-04" db="EMBL/GenBank/DDBJ databases">
        <title>Genome based classification of Actinospica acidithermotolerans sp. nov., an actinobacterium isolated from an Indonesian hot spring.</title>
        <authorList>
            <person name="Kusuma A.B."/>
            <person name="Putra K.E."/>
            <person name="Nafisah S."/>
            <person name="Loh J."/>
            <person name="Nouioui I."/>
            <person name="Goodfellow M."/>
        </authorList>
    </citation>
    <scope>NUCLEOTIDE SEQUENCE</scope>
    <source>
        <strain evidence="3">MGRD01-02</strain>
    </source>
</reference>
<feature type="domain" description="Methyltransferase type 11" evidence="2">
    <location>
        <begin position="96"/>
        <end position="193"/>
    </location>
</feature>
<dbReference type="InterPro" id="IPR029063">
    <property type="entry name" value="SAM-dependent_MTases_sf"/>
</dbReference>
<dbReference type="InterPro" id="IPR049645">
    <property type="entry name" value="GPPMT_Stmyces"/>
</dbReference>
<keyword evidence="3" id="KW-0489">Methyltransferase</keyword>
<dbReference type="Pfam" id="PF08241">
    <property type="entry name" value="Methyltransf_11"/>
    <property type="match status" value="1"/>
</dbReference>
<dbReference type="GO" id="GO:0000287">
    <property type="term" value="F:magnesium ion binding"/>
    <property type="evidence" value="ECO:0007669"/>
    <property type="project" value="InterPro"/>
</dbReference>
<evidence type="ECO:0000256" key="1">
    <source>
        <dbReference type="ARBA" id="ARBA00022679"/>
    </source>
</evidence>
<dbReference type="GO" id="GO:1904047">
    <property type="term" value="F:S-adenosyl-L-methionine binding"/>
    <property type="evidence" value="ECO:0007669"/>
    <property type="project" value="InterPro"/>
</dbReference>
<dbReference type="EMBL" id="JAGSOH010000014">
    <property type="protein sequence ID" value="MBR7826227.1"/>
    <property type="molecule type" value="Genomic_DNA"/>
</dbReference>
<dbReference type="GO" id="GO:0032259">
    <property type="term" value="P:methylation"/>
    <property type="evidence" value="ECO:0007669"/>
    <property type="project" value="UniProtKB-KW"/>
</dbReference>
<proteinExistence type="predicted"/>
<dbReference type="PANTHER" id="PTHR44068">
    <property type="entry name" value="ZGC:194242"/>
    <property type="match status" value="1"/>
</dbReference>
<gene>
    <name evidence="3" type="ORF">KDK95_07940</name>
</gene>
<dbReference type="InterPro" id="IPR050447">
    <property type="entry name" value="Erg6_SMT_methyltransf"/>
</dbReference>
<comment type="caution">
    <text evidence="3">The sequence shown here is derived from an EMBL/GenBank/DDBJ whole genome shotgun (WGS) entry which is preliminary data.</text>
</comment>
<evidence type="ECO:0000259" key="2">
    <source>
        <dbReference type="Pfam" id="PF08241"/>
    </source>
</evidence>
<protein>
    <submittedName>
        <fullName evidence="3">Methyltransferase domain-containing protein</fullName>
    </submittedName>
</protein>
<dbReference type="SUPFAM" id="SSF53335">
    <property type="entry name" value="S-adenosyl-L-methionine-dependent methyltransferases"/>
    <property type="match status" value="1"/>
</dbReference>
<dbReference type="Gene3D" id="3.40.50.150">
    <property type="entry name" value="Vaccinia Virus protein VP39"/>
    <property type="match status" value="1"/>
</dbReference>
<organism evidence="3 4">
    <name type="scientific">Actinospica acidithermotolerans</name>
    <dbReference type="NCBI Taxonomy" id="2828514"/>
    <lineage>
        <taxon>Bacteria</taxon>
        <taxon>Bacillati</taxon>
        <taxon>Actinomycetota</taxon>
        <taxon>Actinomycetes</taxon>
        <taxon>Catenulisporales</taxon>
        <taxon>Actinospicaceae</taxon>
        <taxon>Actinospica</taxon>
    </lineage>
</organism>
<keyword evidence="1" id="KW-0808">Transferase</keyword>